<dbReference type="EMBL" id="BLAL01000278">
    <property type="protein sequence ID" value="GES99266.1"/>
    <property type="molecule type" value="Genomic_DNA"/>
</dbReference>
<accession>A0A8H3M7Q2</accession>
<evidence type="ECO:0000313" key="2">
    <source>
        <dbReference type="Proteomes" id="UP000615446"/>
    </source>
</evidence>
<dbReference type="Proteomes" id="UP000615446">
    <property type="component" value="Unassembled WGS sequence"/>
</dbReference>
<evidence type="ECO:0000313" key="1">
    <source>
        <dbReference type="EMBL" id="GES99266.1"/>
    </source>
</evidence>
<gene>
    <name evidence="1" type="ORF">RCL2_002577700</name>
</gene>
<comment type="caution">
    <text evidence="1">The sequence shown here is derived from an EMBL/GenBank/DDBJ whole genome shotgun (WGS) entry which is preliminary data.</text>
</comment>
<dbReference type="AlphaFoldDB" id="A0A8H3M7Q2"/>
<name>A0A8H3M7Q2_9GLOM</name>
<proteinExistence type="predicted"/>
<protein>
    <submittedName>
        <fullName evidence="1">Uncharacterized protein</fullName>
    </submittedName>
</protein>
<sequence length="66" mass="7659">MRSCEEAVNIDETNYGVMPYVAHDAQAADIYIASTDWNYKRQNNSKKAEKYRVNNDRIDSIKSKND</sequence>
<reference evidence="1" key="1">
    <citation type="submission" date="2019-10" db="EMBL/GenBank/DDBJ databases">
        <title>Conservation and host-specific expression of non-tandemly repeated heterogenous ribosome RNA gene in arbuscular mycorrhizal fungi.</title>
        <authorList>
            <person name="Maeda T."/>
            <person name="Kobayashi Y."/>
            <person name="Nakagawa T."/>
            <person name="Ezawa T."/>
            <person name="Yamaguchi K."/>
            <person name="Bino T."/>
            <person name="Nishimoto Y."/>
            <person name="Shigenobu S."/>
            <person name="Kawaguchi M."/>
        </authorList>
    </citation>
    <scope>NUCLEOTIDE SEQUENCE</scope>
    <source>
        <strain evidence="1">HR1</strain>
    </source>
</reference>
<organism evidence="1 2">
    <name type="scientific">Rhizophagus clarus</name>
    <dbReference type="NCBI Taxonomy" id="94130"/>
    <lineage>
        <taxon>Eukaryota</taxon>
        <taxon>Fungi</taxon>
        <taxon>Fungi incertae sedis</taxon>
        <taxon>Mucoromycota</taxon>
        <taxon>Glomeromycotina</taxon>
        <taxon>Glomeromycetes</taxon>
        <taxon>Glomerales</taxon>
        <taxon>Glomeraceae</taxon>
        <taxon>Rhizophagus</taxon>
    </lineage>
</organism>